<dbReference type="RefSeq" id="WP_376889024.1">
    <property type="nucleotide sequence ID" value="NZ_JBHUHR010000046.1"/>
</dbReference>
<accession>A0ABW4VT39</accession>
<keyword evidence="2" id="KW-1185">Reference proteome</keyword>
<dbReference type="Proteomes" id="UP001597361">
    <property type="component" value="Unassembled WGS sequence"/>
</dbReference>
<sequence>MSNTKNPFKNLENRLEEVPLGLKEKVMADVSKAKLLLELSDLFTDAFPESLNDLFNKNKPKH</sequence>
<proteinExistence type="predicted"/>
<organism evidence="1 2">
    <name type="scientific">Belliella marina</name>
    <dbReference type="NCBI Taxonomy" id="1644146"/>
    <lineage>
        <taxon>Bacteria</taxon>
        <taxon>Pseudomonadati</taxon>
        <taxon>Bacteroidota</taxon>
        <taxon>Cytophagia</taxon>
        <taxon>Cytophagales</taxon>
        <taxon>Cyclobacteriaceae</taxon>
        <taxon>Belliella</taxon>
    </lineage>
</organism>
<reference evidence="2" key="1">
    <citation type="journal article" date="2019" name="Int. J. Syst. Evol. Microbiol.">
        <title>The Global Catalogue of Microorganisms (GCM) 10K type strain sequencing project: providing services to taxonomists for standard genome sequencing and annotation.</title>
        <authorList>
            <consortium name="The Broad Institute Genomics Platform"/>
            <consortium name="The Broad Institute Genome Sequencing Center for Infectious Disease"/>
            <person name="Wu L."/>
            <person name="Ma J."/>
        </authorList>
    </citation>
    <scope>NUCLEOTIDE SEQUENCE [LARGE SCALE GENOMIC DNA]</scope>
    <source>
        <strain evidence="2">CGMCC 1.15180</strain>
    </source>
</reference>
<name>A0ABW4VT39_9BACT</name>
<comment type="caution">
    <text evidence="1">The sequence shown here is derived from an EMBL/GenBank/DDBJ whole genome shotgun (WGS) entry which is preliminary data.</text>
</comment>
<gene>
    <name evidence="1" type="ORF">ACFSKL_20960</name>
</gene>
<evidence type="ECO:0000313" key="1">
    <source>
        <dbReference type="EMBL" id="MFD2037281.1"/>
    </source>
</evidence>
<dbReference type="EMBL" id="JBHUHR010000046">
    <property type="protein sequence ID" value="MFD2037281.1"/>
    <property type="molecule type" value="Genomic_DNA"/>
</dbReference>
<protein>
    <submittedName>
        <fullName evidence="1">Uncharacterized protein</fullName>
    </submittedName>
</protein>
<evidence type="ECO:0000313" key="2">
    <source>
        <dbReference type="Proteomes" id="UP001597361"/>
    </source>
</evidence>